<dbReference type="AlphaFoldDB" id="A0A315XW35"/>
<organism evidence="1 2">
    <name type="scientific">Ruminococcus flavefaciens</name>
    <dbReference type="NCBI Taxonomy" id="1265"/>
    <lineage>
        <taxon>Bacteria</taxon>
        <taxon>Bacillati</taxon>
        <taxon>Bacillota</taxon>
        <taxon>Clostridia</taxon>
        <taxon>Eubacteriales</taxon>
        <taxon>Oscillospiraceae</taxon>
        <taxon>Ruminococcus</taxon>
    </lineage>
</organism>
<evidence type="ECO:0000313" key="2">
    <source>
        <dbReference type="Proteomes" id="UP000245720"/>
    </source>
</evidence>
<name>A0A315XW35_RUMFL</name>
<gene>
    <name evidence="1" type="ORF">IE37_03456</name>
</gene>
<reference evidence="1 2" key="1">
    <citation type="submission" date="2018-05" db="EMBL/GenBank/DDBJ databases">
        <title>The Hungate 1000. A catalogue of reference genomes from the rumen microbiome.</title>
        <authorList>
            <person name="Kelly W."/>
        </authorList>
    </citation>
    <scope>NUCLEOTIDE SEQUENCE [LARGE SCALE GENOMIC DNA]</scope>
    <source>
        <strain evidence="1 2">SAb67</strain>
    </source>
</reference>
<dbReference type="RefSeq" id="WP_109728168.1">
    <property type="nucleotide sequence ID" value="NZ_QGDI01000023.1"/>
</dbReference>
<proteinExistence type="predicted"/>
<comment type="caution">
    <text evidence="1">The sequence shown here is derived from an EMBL/GenBank/DDBJ whole genome shotgun (WGS) entry which is preliminary data.</text>
</comment>
<sequence length="205" mass="23792">MKKEELTSFAIDILSEFSPYIGAVRDTFEKTCSISDRIIMTKLIRLFTGQIDDMESKIKLTSDFQKGSKKYKENMKRLLYVINTISLDEKIDIISNLMRSLSMNLIDLKMFWRLVDIVEKMYYDDIKEFAEFVSDNNLNNFSNITILQINNLVECTNASTMQISRGGEKSFIIPTTIGGKEFKKTRIGLELIRCGYDLDNYSLYK</sequence>
<protein>
    <submittedName>
        <fullName evidence="1">Uncharacterized protein</fullName>
    </submittedName>
</protein>
<accession>A0A315XW35</accession>
<evidence type="ECO:0000313" key="1">
    <source>
        <dbReference type="EMBL" id="PWJ09637.1"/>
    </source>
</evidence>
<dbReference type="EMBL" id="QGDI01000023">
    <property type="protein sequence ID" value="PWJ09637.1"/>
    <property type="molecule type" value="Genomic_DNA"/>
</dbReference>
<dbReference type="Proteomes" id="UP000245720">
    <property type="component" value="Unassembled WGS sequence"/>
</dbReference>